<evidence type="ECO:0000313" key="1">
    <source>
        <dbReference type="EMBL" id="GAL92443.1"/>
    </source>
</evidence>
<name>A0A0A1VSR4_MICAE</name>
<comment type="caution">
    <text evidence="1">The sequence shown here is derived from an EMBL/GenBank/DDBJ whole genome shotgun (WGS) entry which is preliminary data.</text>
</comment>
<dbReference type="REBASE" id="110244">
    <property type="entry name" value="Mae44ORF1000P"/>
</dbReference>
<accession>A0A0A1VSR4</accession>
<dbReference type="InterPro" id="IPR019044">
    <property type="entry name" value="Restrct_endonuc_II_HindVP"/>
</dbReference>
<sequence>MAKSAIFKPSLFGLKHSNRDFTQKETWGKNQFNSSFPASLCAYLDGKGLKNVYLKLDENLKIQPAELSTQELYGLAPDSDNLFYAFESQFTPYNQFVIGSLPRVDLVTQRIDNGNCLRGLEIKLTALPDNTTCDLEDIRYGCEIVVRPDTIVYLACSIINHIRQNTQKLQEIIGSDFDSIQDWTEPREVMPYLLSIVGVIDRLSLDLLPYQQPFLIQPIWKTEGKSSKLAEQCLDVFVWSDLAFTRLFVDLTKFEARIEKTISRQIRSAIWLFKMLDDFSKQERINHRKIIDQLSYNTKNDKAFALSGKITNRYMRSEILHRPRINKSEIREIILGGGQNLLSPERRFDAIIYNSPDLFNLEEGAK</sequence>
<dbReference type="RefSeq" id="WP_045358276.1">
    <property type="nucleotide sequence ID" value="NZ_BBPA01000021.1"/>
</dbReference>
<dbReference type="EMBL" id="BBPA01000021">
    <property type="protein sequence ID" value="GAL92443.1"/>
    <property type="molecule type" value="Genomic_DNA"/>
</dbReference>
<dbReference type="Proteomes" id="UP000030321">
    <property type="component" value="Unassembled WGS sequence"/>
</dbReference>
<dbReference type="GO" id="GO:0003677">
    <property type="term" value="F:DNA binding"/>
    <property type="evidence" value="ECO:0007669"/>
    <property type="project" value="InterPro"/>
</dbReference>
<dbReference type="GO" id="GO:0009307">
    <property type="term" value="P:DNA restriction-modification system"/>
    <property type="evidence" value="ECO:0007669"/>
    <property type="project" value="InterPro"/>
</dbReference>
<proteinExistence type="predicted"/>
<organism evidence="1 2">
    <name type="scientific">Microcystis aeruginosa NIES-44</name>
    <dbReference type="NCBI Taxonomy" id="449439"/>
    <lineage>
        <taxon>Bacteria</taxon>
        <taxon>Bacillati</taxon>
        <taxon>Cyanobacteriota</taxon>
        <taxon>Cyanophyceae</taxon>
        <taxon>Oscillatoriophycideae</taxon>
        <taxon>Chroococcales</taxon>
        <taxon>Microcystaceae</taxon>
        <taxon>Microcystis</taxon>
    </lineage>
</organism>
<evidence type="ECO:0000313" key="2">
    <source>
        <dbReference type="Proteomes" id="UP000030321"/>
    </source>
</evidence>
<reference evidence="2" key="1">
    <citation type="journal article" date="2015" name="Genome">
        <title>Whole Genome Sequence of the Non-Microcystin-Producing Microcystis aeruginosa Strain NIES-44.</title>
        <authorList>
            <person name="Okano K."/>
            <person name="Miyata N."/>
            <person name="Ozaki Y."/>
        </authorList>
    </citation>
    <scope>NUCLEOTIDE SEQUENCE [LARGE SCALE GENOMIC DNA]</scope>
    <source>
        <strain evidence="2">NIES-44</strain>
    </source>
</reference>
<dbReference type="Pfam" id="PF09519">
    <property type="entry name" value="RE_HindVP"/>
    <property type="match status" value="1"/>
</dbReference>
<gene>
    <name evidence="1" type="ORF">N44_01001</name>
</gene>
<protein>
    <submittedName>
        <fullName evidence="1">Type II restriction enzyme HgiDI</fullName>
        <ecNumber evidence="1">3.1.21.4</ecNumber>
    </submittedName>
</protein>
<dbReference type="GO" id="GO:0009036">
    <property type="term" value="F:type II site-specific deoxyribonuclease activity"/>
    <property type="evidence" value="ECO:0007669"/>
    <property type="project" value="UniProtKB-EC"/>
</dbReference>
<dbReference type="EC" id="3.1.21.4" evidence="1"/>
<dbReference type="AlphaFoldDB" id="A0A0A1VSR4"/>
<keyword evidence="1" id="KW-0378">Hydrolase</keyword>